<protein>
    <submittedName>
        <fullName evidence="2">Uncharacterized protein LOC142164954</fullName>
    </submittedName>
</protein>
<accession>A0AC58S418</accession>
<sequence length="541" mass="61891">MNSVRSNQTTYKSTGKGPESSGKGPARTKSTSTNTNERPKGWVWKAKNNSESSKANPLGPKQAWATKTCSKKLQKLMEEALNLGMTQKVNFKKTGCAIEDESGKTVLPGKRYKNVYILDGFEKIDGHICLTSMSDDPWLWHRKLGHASNAFDRNIVQHELVVGLPKLNFSRTHICDACEIGNRTSNSFKNKDIVSTSKPLQLLHMDLFGPTRTASIGGKRYAFVIVDDYSRFTWVIFLSHKDEALRKFEVFCKKVEEKRDIRSLQFRVIMEENLKVEHLKISVEPKKIEEALKDSSWVQAMQEELDQFSKNQNKWVFINKLNEDGKVVRNKARLVTQGYSQQEGVDYDETFALVAHLESIRILLAYASFKGFRLFQMDVKSAFLNGFIEEEVYVKQPSGFVDSKFPYHVYKLTKALYGLKQAPRAWYDRLSSFLVDHGFTRGKVDTTLFIKRTSEGNLIIQIYVDDIIFGSANPLKCKKFLNLIQSEFEMSMMGELTFFIRIQQSEEGTFICQTKYTKEQIQKFGMRNAKSIGTPMSPSTN</sequence>
<gene>
    <name evidence="2" type="primary">LOC142164954</name>
</gene>
<reference evidence="1" key="1">
    <citation type="journal article" date="2014" name="Nat. Commun.">
        <title>The tobacco genome sequence and its comparison with those of tomato and potato.</title>
        <authorList>
            <person name="Sierro N."/>
            <person name="Battey J.N."/>
            <person name="Ouadi S."/>
            <person name="Bakaher N."/>
            <person name="Bovet L."/>
            <person name="Willig A."/>
            <person name="Goepfert S."/>
            <person name="Peitsch M.C."/>
            <person name="Ivanov N.V."/>
        </authorList>
    </citation>
    <scope>NUCLEOTIDE SEQUENCE [LARGE SCALE GENOMIC DNA]</scope>
</reference>
<evidence type="ECO:0000313" key="1">
    <source>
        <dbReference type="Proteomes" id="UP000790787"/>
    </source>
</evidence>
<organism evidence="1 2">
    <name type="scientific">Nicotiana tabacum</name>
    <name type="common">Common tobacco</name>
    <dbReference type="NCBI Taxonomy" id="4097"/>
    <lineage>
        <taxon>Eukaryota</taxon>
        <taxon>Viridiplantae</taxon>
        <taxon>Streptophyta</taxon>
        <taxon>Embryophyta</taxon>
        <taxon>Tracheophyta</taxon>
        <taxon>Spermatophyta</taxon>
        <taxon>Magnoliopsida</taxon>
        <taxon>eudicotyledons</taxon>
        <taxon>Gunneridae</taxon>
        <taxon>Pentapetalae</taxon>
        <taxon>asterids</taxon>
        <taxon>lamiids</taxon>
        <taxon>Solanales</taxon>
        <taxon>Solanaceae</taxon>
        <taxon>Nicotianoideae</taxon>
        <taxon>Nicotianeae</taxon>
        <taxon>Nicotiana</taxon>
    </lineage>
</organism>
<keyword evidence="1" id="KW-1185">Reference proteome</keyword>
<name>A0AC58S418_TOBAC</name>
<dbReference type="Proteomes" id="UP000790787">
    <property type="component" value="Chromosome 10"/>
</dbReference>
<reference evidence="2" key="2">
    <citation type="submission" date="2025-08" db="UniProtKB">
        <authorList>
            <consortium name="RefSeq"/>
        </authorList>
    </citation>
    <scope>IDENTIFICATION</scope>
    <source>
        <tissue evidence="2">Leaf</tissue>
    </source>
</reference>
<dbReference type="RefSeq" id="XP_075079723.1">
    <property type="nucleotide sequence ID" value="XM_075223622.1"/>
</dbReference>
<proteinExistence type="predicted"/>
<evidence type="ECO:0000313" key="2">
    <source>
        <dbReference type="RefSeq" id="XP_075079723.1"/>
    </source>
</evidence>